<keyword evidence="4 5" id="KW-0287">Flowering</keyword>
<evidence type="ECO:0000256" key="6">
    <source>
        <dbReference type="SAM" id="MobiDB-lite"/>
    </source>
</evidence>
<dbReference type="EMBL" id="CM018047">
    <property type="protein sequence ID" value="KAA8523582.1"/>
    <property type="molecule type" value="Genomic_DNA"/>
</dbReference>
<feature type="compositionally biased region" description="Low complexity" evidence="6">
    <location>
        <begin position="64"/>
        <end position="86"/>
    </location>
</feature>
<evidence type="ECO:0000256" key="7">
    <source>
        <dbReference type="SAM" id="Phobius"/>
    </source>
</evidence>
<accession>A0A5J5A1D7</accession>
<keyword evidence="7" id="KW-1133">Transmembrane helix</keyword>
<sequence>MVTMSTISAALKLVDVKKENLRKAFEELQAHSSSLSSFTLTWSDLDSYLTPLQSSLEHKFKLLQSQEPQSQSQPSKPSSKQQPSSSLAINVSSDIATRPGSARAEILLQEDGRDGLEEWRDSTRPIRRARIIAEMGSVRTGCVVLLEELMGLNPEIKPEVRERANKLAAKWKGKVDLKGEDPLKALGFLHLLATYGLVDDFDKEEILDFVDVVARCRQATKLCWALGLADRMPDLIQKLISKDKRLLAMKFIFKFELTDKFPPVLLLKDYVKESQKLAKKVGKGRKNSLQSLNEATMKEVNAVEIRKRSASKPLKQSKPQQKQGGGKRPRTTAPAGPAAVPRSVAAPSSTVPPFQPPHLQAAGLLPDRPAPYLSSPDVPYGLAGSTPAVAPYPGSSAGLYGLAGASMGFAGNLTPTGSHQYPSETHMPSGYFDRSNCLWWIWFGTTIPSILLSIVVLLSVCLCGGIVLDGVIYFWLTF</sequence>
<keyword evidence="7" id="KW-0472">Membrane</keyword>
<feature type="compositionally biased region" description="Low complexity" evidence="6">
    <location>
        <begin position="331"/>
        <end position="352"/>
    </location>
</feature>
<dbReference type="GO" id="GO:0030154">
    <property type="term" value="P:cell differentiation"/>
    <property type="evidence" value="ECO:0007669"/>
    <property type="project" value="UniProtKB-KW"/>
</dbReference>
<keyword evidence="9" id="KW-1185">Reference proteome</keyword>
<gene>
    <name evidence="8" type="ORF">F0562_010005</name>
</gene>
<keyword evidence="2 5" id="KW-0217">Developmental protein</keyword>
<dbReference type="AlphaFoldDB" id="A0A5J5A1D7"/>
<evidence type="ECO:0000256" key="5">
    <source>
        <dbReference type="RuleBase" id="RU364012"/>
    </source>
</evidence>
<name>A0A5J5A1D7_9ASTE</name>
<organism evidence="8 9">
    <name type="scientific">Nyssa sinensis</name>
    <dbReference type="NCBI Taxonomy" id="561372"/>
    <lineage>
        <taxon>Eukaryota</taxon>
        <taxon>Viridiplantae</taxon>
        <taxon>Streptophyta</taxon>
        <taxon>Embryophyta</taxon>
        <taxon>Tracheophyta</taxon>
        <taxon>Spermatophyta</taxon>
        <taxon>Magnoliopsida</taxon>
        <taxon>eudicotyledons</taxon>
        <taxon>Gunneridae</taxon>
        <taxon>Pentapetalae</taxon>
        <taxon>asterids</taxon>
        <taxon>Cornales</taxon>
        <taxon>Nyssaceae</taxon>
        <taxon>Nyssa</taxon>
    </lineage>
</organism>
<feature type="region of interest" description="Disordered" evidence="6">
    <location>
        <begin position="63"/>
        <end position="87"/>
    </location>
</feature>
<dbReference type="Proteomes" id="UP000325577">
    <property type="component" value="Linkage Group LG4"/>
</dbReference>
<proteinExistence type="inferred from homology"/>
<dbReference type="Pfam" id="PF07899">
    <property type="entry name" value="Frigida"/>
    <property type="match status" value="1"/>
</dbReference>
<feature type="compositionally biased region" description="Low complexity" evidence="6">
    <location>
        <begin position="311"/>
        <end position="322"/>
    </location>
</feature>
<dbReference type="InterPro" id="IPR012474">
    <property type="entry name" value="Frigida"/>
</dbReference>
<evidence type="ECO:0000256" key="2">
    <source>
        <dbReference type="ARBA" id="ARBA00022473"/>
    </source>
</evidence>
<reference evidence="8 9" key="1">
    <citation type="submission" date="2019-09" db="EMBL/GenBank/DDBJ databases">
        <title>A chromosome-level genome assembly of the Chinese tupelo Nyssa sinensis.</title>
        <authorList>
            <person name="Yang X."/>
            <person name="Kang M."/>
            <person name="Yang Y."/>
            <person name="Xiong H."/>
            <person name="Wang M."/>
            <person name="Zhang Z."/>
            <person name="Wang Z."/>
            <person name="Wu H."/>
            <person name="Ma T."/>
            <person name="Liu J."/>
            <person name="Xi Z."/>
        </authorList>
    </citation>
    <scope>NUCLEOTIDE SEQUENCE [LARGE SCALE GENOMIC DNA]</scope>
    <source>
        <strain evidence="8">J267</strain>
        <tissue evidence="8">Leaf</tissue>
    </source>
</reference>
<evidence type="ECO:0000256" key="4">
    <source>
        <dbReference type="ARBA" id="ARBA00023089"/>
    </source>
</evidence>
<dbReference type="PANTHER" id="PTHR31791:SF47">
    <property type="entry name" value="INACTIVE FRIGIDA-LIKE PROTEIN 2"/>
    <property type="match status" value="1"/>
</dbReference>
<feature type="transmembrane region" description="Helical" evidence="7">
    <location>
        <begin position="450"/>
        <end position="476"/>
    </location>
</feature>
<keyword evidence="7" id="KW-0812">Transmembrane</keyword>
<feature type="region of interest" description="Disordered" evidence="6">
    <location>
        <begin position="305"/>
        <end position="366"/>
    </location>
</feature>
<dbReference type="GO" id="GO:0009908">
    <property type="term" value="P:flower development"/>
    <property type="evidence" value="ECO:0007669"/>
    <property type="project" value="UniProtKB-KW"/>
</dbReference>
<evidence type="ECO:0000313" key="8">
    <source>
        <dbReference type="EMBL" id="KAA8523582.1"/>
    </source>
</evidence>
<comment type="similarity">
    <text evidence="1 5">Belongs to the Frigida family.</text>
</comment>
<dbReference type="OrthoDB" id="1166059at2759"/>
<dbReference type="PANTHER" id="PTHR31791">
    <property type="entry name" value="FRIGIDA-LIKE PROTEIN 3-RELATED"/>
    <property type="match status" value="1"/>
</dbReference>
<keyword evidence="3 5" id="KW-0221">Differentiation</keyword>
<evidence type="ECO:0000313" key="9">
    <source>
        <dbReference type="Proteomes" id="UP000325577"/>
    </source>
</evidence>
<evidence type="ECO:0000256" key="3">
    <source>
        <dbReference type="ARBA" id="ARBA00022782"/>
    </source>
</evidence>
<evidence type="ECO:0000256" key="1">
    <source>
        <dbReference type="ARBA" id="ARBA00008956"/>
    </source>
</evidence>
<protein>
    <recommendedName>
        <fullName evidence="5">FRIGIDA-like protein</fullName>
    </recommendedName>
</protein>